<comment type="caution">
    <text evidence="1">The sequence shown here is derived from an EMBL/GenBank/DDBJ whole genome shotgun (WGS) entry which is preliminary data.</text>
</comment>
<dbReference type="Proteomes" id="UP000693946">
    <property type="component" value="Unassembled WGS sequence"/>
</dbReference>
<reference evidence="1 2" key="1">
    <citation type="journal article" date="2021" name="Sci. Rep.">
        <title>Chromosome anchoring in Senegalese sole (Solea senegalensis) reveals sex-associated markers and genome rearrangements in flatfish.</title>
        <authorList>
            <person name="Guerrero-Cozar I."/>
            <person name="Gomez-Garrido J."/>
            <person name="Berbel C."/>
            <person name="Martinez-Blanch J.F."/>
            <person name="Alioto T."/>
            <person name="Claros M.G."/>
            <person name="Gagnaire P.A."/>
            <person name="Manchado M."/>
        </authorList>
    </citation>
    <scope>NUCLEOTIDE SEQUENCE [LARGE SCALE GENOMIC DNA]</scope>
    <source>
        <strain evidence="1">Sse05_10M</strain>
    </source>
</reference>
<keyword evidence="2" id="KW-1185">Reference proteome</keyword>
<feature type="non-terminal residue" evidence="1">
    <location>
        <position position="1"/>
    </location>
</feature>
<sequence length="86" mass="9892">VHPTWETYWECIAVEYLLAQTNRDDLLTSQQMPEIPSQVLEEDKDEPDTTVCMPVWCVTWAEVVLGRLVRLEATAMAEQQRLAATQ</sequence>
<evidence type="ECO:0000313" key="2">
    <source>
        <dbReference type="Proteomes" id="UP000693946"/>
    </source>
</evidence>
<organism evidence="1 2">
    <name type="scientific">Solea senegalensis</name>
    <name type="common">Senegalese sole</name>
    <dbReference type="NCBI Taxonomy" id="28829"/>
    <lineage>
        <taxon>Eukaryota</taxon>
        <taxon>Metazoa</taxon>
        <taxon>Chordata</taxon>
        <taxon>Craniata</taxon>
        <taxon>Vertebrata</taxon>
        <taxon>Euteleostomi</taxon>
        <taxon>Actinopterygii</taxon>
        <taxon>Neopterygii</taxon>
        <taxon>Teleostei</taxon>
        <taxon>Neoteleostei</taxon>
        <taxon>Acanthomorphata</taxon>
        <taxon>Carangaria</taxon>
        <taxon>Pleuronectiformes</taxon>
        <taxon>Pleuronectoidei</taxon>
        <taxon>Soleidae</taxon>
        <taxon>Solea</taxon>
    </lineage>
</organism>
<name>A0AAV6PC26_SOLSE</name>
<gene>
    <name evidence="1" type="ORF">JOB18_016055</name>
</gene>
<accession>A0AAV6PC26</accession>
<evidence type="ECO:0000313" key="1">
    <source>
        <dbReference type="EMBL" id="KAG7454216.1"/>
    </source>
</evidence>
<dbReference type="EMBL" id="JAGKHQ010001616">
    <property type="protein sequence ID" value="KAG7454216.1"/>
    <property type="molecule type" value="Genomic_DNA"/>
</dbReference>
<protein>
    <submittedName>
        <fullName evidence="1">Uncharacterized protein</fullName>
    </submittedName>
</protein>
<proteinExistence type="predicted"/>
<dbReference type="AlphaFoldDB" id="A0AAV6PC26"/>